<dbReference type="CDD" id="cd00156">
    <property type="entry name" value="REC"/>
    <property type="match status" value="1"/>
</dbReference>
<dbReference type="InterPro" id="IPR003661">
    <property type="entry name" value="HisK_dim/P_dom"/>
</dbReference>
<dbReference type="Gene3D" id="1.10.287.130">
    <property type="match status" value="1"/>
</dbReference>
<keyword evidence="3 6" id="KW-0597">Phosphoprotein</keyword>
<keyword evidence="9" id="KW-0547">Nucleotide-binding</keyword>
<dbReference type="InterPro" id="IPR005467">
    <property type="entry name" value="His_kinase_dom"/>
</dbReference>
<comment type="caution">
    <text evidence="9">The sequence shown here is derived from an EMBL/GenBank/DDBJ whole genome shotgun (WGS) entry which is preliminary data.</text>
</comment>
<evidence type="ECO:0000256" key="5">
    <source>
        <dbReference type="ARBA" id="ARBA00022777"/>
    </source>
</evidence>
<feature type="modified residue" description="4-aspartylphosphate" evidence="6">
    <location>
        <position position="472"/>
    </location>
</feature>
<dbReference type="Gene3D" id="3.40.50.2300">
    <property type="match status" value="1"/>
</dbReference>
<dbReference type="InterPro" id="IPR036097">
    <property type="entry name" value="HisK_dim/P_sf"/>
</dbReference>
<dbReference type="SMART" id="SM00065">
    <property type="entry name" value="GAF"/>
    <property type="match status" value="1"/>
</dbReference>
<dbReference type="Pfam" id="PF02518">
    <property type="entry name" value="HATPase_c"/>
    <property type="match status" value="1"/>
</dbReference>
<dbReference type="InterPro" id="IPR004358">
    <property type="entry name" value="Sig_transdc_His_kin-like_C"/>
</dbReference>
<dbReference type="CDD" id="cd00082">
    <property type="entry name" value="HisKA"/>
    <property type="match status" value="1"/>
</dbReference>
<dbReference type="SMART" id="SM00387">
    <property type="entry name" value="HATPase_c"/>
    <property type="match status" value="1"/>
</dbReference>
<dbReference type="SMART" id="SM00388">
    <property type="entry name" value="HisKA"/>
    <property type="match status" value="1"/>
</dbReference>
<comment type="catalytic activity">
    <reaction evidence="1">
        <text>ATP + protein L-histidine = ADP + protein N-phospho-L-histidine.</text>
        <dbReference type="EC" id="2.7.13.3"/>
    </reaction>
</comment>
<dbReference type="SUPFAM" id="SSF55781">
    <property type="entry name" value="GAF domain-like"/>
    <property type="match status" value="1"/>
</dbReference>
<organism evidence="9 10">
    <name type="scientific">Halomonas aquatica</name>
    <dbReference type="NCBI Taxonomy" id="3151123"/>
    <lineage>
        <taxon>Bacteria</taxon>
        <taxon>Pseudomonadati</taxon>
        <taxon>Pseudomonadota</taxon>
        <taxon>Gammaproteobacteria</taxon>
        <taxon>Oceanospirillales</taxon>
        <taxon>Halomonadaceae</taxon>
        <taxon>Halomonas</taxon>
    </lineage>
</organism>
<dbReference type="PANTHER" id="PTHR43047:SF72">
    <property type="entry name" value="OSMOSENSING HISTIDINE PROTEIN KINASE SLN1"/>
    <property type="match status" value="1"/>
</dbReference>
<dbReference type="Gene3D" id="3.30.450.40">
    <property type="match status" value="1"/>
</dbReference>
<dbReference type="InterPro" id="IPR036890">
    <property type="entry name" value="HATPase_C_sf"/>
</dbReference>
<sequence length="545" mass="59983">MQPPPLPEDELERLAALHARGILDTPPEERFDRLTRITQRALGVSTVLISLIDSDRQWFKSRQGLEACETPREISFCGHAILARDIFEVQDTWQDPRFQDNPLVTGEPFIRFYAGVPLFSASGFALGTLCLLDPHPGKLDTGERQQLVDLAACVESEINKQVLEQVRERAEKLKGEFVSMVSHELRTPLTSISGALGLLDSGILGSFSAEADQMLDIAYNNSKRLTFLINDLLDIEKLSSGKMHFDMQPQPLAPMIRQSVKALSTYGQEREITIDIPEPLAEVTVTVDAQRLQQVLANLLSNALKFSHPGGQIELGADYRDGRVEVSVQDHGRGISAEFQERMFEKFAQAEDVDTRTRGGTGLGLAISREMVERMNGEIGFHSIEGEGARFHFTLPASPLAAKAATPTRVATTVDGARKRSAWQVLVIEDDLDLCRVLEAQIGKDVGLEHAGTLGEARTRVALEDFDVILLDIGLPDGSGWTLVPEIRTRLPEARIVVLTAQEVPEADRASVDEVLLKTRTSPEAMLAAMGVPQNDQLSKSGDRP</sequence>
<reference evidence="9 10" key="1">
    <citation type="submission" date="2024-05" db="EMBL/GenBank/DDBJ databases">
        <title>Halomonas sp. SSM6 16S ribosomal RNA gene Genome sequencing and assembly.</title>
        <authorList>
            <person name="Yook S."/>
        </authorList>
    </citation>
    <scope>NUCLEOTIDE SEQUENCE [LARGE SCALE GENOMIC DNA]</scope>
    <source>
        <strain evidence="9 10">SSM6</strain>
    </source>
</reference>
<dbReference type="PROSITE" id="PS50109">
    <property type="entry name" value="HIS_KIN"/>
    <property type="match status" value="1"/>
</dbReference>
<evidence type="ECO:0000256" key="1">
    <source>
        <dbReference type="ARBA" id="ARBA00000085"/>
    </source>
</evidence>
<dbReference type="SUPFAM" id="SSF55874">
    <property type="entry name" value="ATPase domain of HSP90 chaperone/DNA topoisomerase II/histidine kinase"/>
    <property type="match status" value="1"/>
</dbReference>
<dbReference type="SUPFAM" id="SSF52172">
    <property type="entry name" value="CheY-like"/>
    <property type="match status" value="1"/>
</dbReference>
<feature type="domain" description="Histidine kinase" evidence="7">
    <location>
        <begin position="180"/>
        <end position="399"/>
    </location>
</feature>
<dbReference type="EMBL" id="JBEGCJ010000001">
    <property type="protein sequence ID" value="MEQ6916375.1"/>
    <property type="molecule type" value="Genomic_DNA"/>
</dbReference>
<dbReference type="SUPFAM" id="SSF47384">
    <property type="entry name" value="Homodimeric domain of signal transducing histidine kinase"/>
    <property type="match status" value="1"/>
</dbReference>
<dbReference type="Pfam" id="PF00512">
    <property type="entry name" value="HisKA"/>
    <property type="match status" value="1"/>
</dbReference>
<dbReference type="InterPro" id="IPR029016">
    <property type="entry name" value="GAF-like_dom_sf"/>
</dbReference>
<keyword evidence="4" id="KW-0808">Transferase</keyword>
<dbReference type="PROSITE" id="PS50110">
    <property type="entry name" value="RESPONSE_REGULATORY"/>
    <property type="match status" value="1"/>
</dbReference>
<dbReference type="InterPro" id="IPR011006">
    <property type="entry name" value="CheY-like_superfamily"/>
</dbReference>
<protein>
    <recommendedName>
        <fullName evidence="2">histidine kinase</fullName>
        <ecNumber evidence="2">2.7.13.3</ecNumber>
    </recommendedName>
</protein>
<dbReference type="Proteomes" id="UP001442468">
    <property type="component" value="Unassembled WGS sequence"/>
</dbReference>
<dbReference type="SMART" id="SM00448">
    <property type="entry name" value="REC"/>
    <property type="match status" value="1"/>
</dbReference>
<keyword evidence="9" id="KW-0067">ATP-binding</keyword>
<dbReference type="InterPro" id="IPR003594">
    <property type="entry name" value="HATPase_dom"/>
</dbReference>
<feature type="domain" description="Response regulatory" evidence="8">
    <location>
        <begin position="424"/>
        <end position="533"/>
    </location>
</feature>
<keyword evidence="10" id="KW-1185">Reference proteome</keyword>
<dbReference type="CDD" id="cd16922">
    <property type="entry name" value="HATPase_EvgS-ArcB-TorS-like"/>
    <property type="match status" value="1"/>
</dbReference>
<evidence type="ECO:0000256" key="4">
    <source>
        <dbReference type="ARBA" id="ARBA00022679"/>
    </source>
</evidence>
<evidence type="ECO:0000259" key="7">
    <source>
        <dbReference type="PROSITE" id="PS50109"/>
    </source>
</evidence>
<evidence type="ECO:0000313" key="10">
    <source>
        <dbReference type="Proteomes" id="UP001442468"/>
    </source>
</evidence>
<dbReference type="EC" id="2.7.13.3" evidence="2"/>
<name>A0ABV1NCD1_9GAMM</name>
<evidence type="ECO:0000259" key="8">
    <source>
        <dbReference type="PROSITE" id="PS50110"/>
    </source>
</evidence>
<dbReference type="GO" id="GO:0005524">
    <property type="term" value="F:ATP binding"/>
    <property type="evidence" value="ECO:0007669"/>
    <property type="project" value="UniProtKB-KW"/>
</dbReference>
<gene>
    <name evidence="9" type="ORF">ABE960_02375</name>
</gene>
<dbReference type="Pfam" id="PF00072">
    <property type="entry name" value="Response_reg"/>
    <property type="match status" value="1"/>
</dbReference>
<dbReference type="Pfam" id="PF01590">
    <property type="entry name" value="GAF"/>
    <property type="match status" value="1"/>
</dbReference>
<dbReference type="Gene3D" id="3.30.565.10">
    <property type="entry name" value="Histidine kinase-like ATPase, C-terminal domain"/>
    <property type="match status" value="1"/>
</dbReference>
<accession>A0ABV1NCD1</accession>
<evidence type="ECO:0000256" key="6">
    <source>
        <dbReference type="PROSITE-ProRule" id="PRU00169"/>
    </source>
</evidence>
<evidence type="ECO:0000313" key="9">
    <source>
        <dbReference type="EMBL" id="MEQ6916375.1"/>
    </source>
</evidence>
<dbReference type="InterPro" id="IPR001789">
    <property type="entry name" value="Sig_transdc_resp-reg_receiver"/>
</dbReference>
<dbReference type="InterPro" id="IPR003018">
    <property type="entry name" value="GAF"/>
</dbReference>
<evidence type="ECO:0000256" key="3">
    <source>
        <dbReference type="ARBA" id="ARBA00022553"/>
    </source>
</evidence>
<evidence type="ECO:0000256" key="2">
    <source>
        <dbReference type="ARBA" id="ARBA00012438"/>
    </source>
</evidence>
<proteinExistence type="predicted"/>
<dbReference type="RefSeq" id="WP_349760617.1">
    <property type="nucleotide sequence ID" value="NZ_JBEGCJ010000001.1"/>
</dbReference>
<dbReference type="PANTHER" id="PTHR43047">
    <property type="entry name" value="TWO-COMPONENT HISTIDINE PROTEIN KINASE"/>
    <property type="match status" value="1"/>
</dbReference>
<keyword evidence="5" id="KW-0418">Kinase</keyword>
<dbReference type="PRINTS" id="PR00344">
    <property type="entry name" value="BCTRLSENSOR"/>
</dbReference>